<sequence length="421" mass="48368">MDEVLPEAALPVHCLEAASFICRQYIITLFSHLEKEISELIRIQPRTMEGLQESPLQIVLESSKKAVFQGSMDLLVEFRQLLDDHLELLVKLRDLIRDWVQEGFQDFFQKLHQHFLLLCGSANLLTNDSKNYLVQTERVQTVLVLVLSQLSVYIEQATVPRVTEEIATSFSGGGIRAYERGPAIVPGEICRWFRSSGEKFLHLYINIKSQNLSIILKKRFTTPNWIKHKEPREVNMFVDLLFQEFDGVVAEVKQILPHGLTRKHRRSDSNGSTTSSRSNTLHEDRLNRSNTQRAKSQFLESHLAKLFEQKMEIFTKVEHTQESVVSTVVKLCLKSLQEFVRLQTLNRSGYQQIQLDIEFLKNPLKEYVDDEAVVDLLLKEVINAAHERCLDPIQLEPPILDKLIAAKLSKIKDQKPTAASL</sequence>
<keyword evidence="2" id="KW-0333">Golgi apparatus</keyword>
<keyword evidence="2" id="KW-0813">Transport</keyword>
<keyword evidence="2" id="KW-0653">Protein transport</keyword>
<evidence type="ECO:0000313" key="4">
    <source>
        <dbReference type="EMBL" id="KAK8943408.1"/>
    </source>
</evidence>
<comment type="subcellular location">
    <subcellularLocation>
        <location evidence="2">Golgi apparatus</location>
        <location evidence="2">trans-Golgi network</location>
    </subcellularLocation>
</comment>
<protein>
    <recommendedName>
        <fullName evidence="2">Vacuolar protein sorting-associated protein 51 homolog</fullName>
    </recommendedName>
</protein>
<feature type="compositionally biased region" description="Low complexity" evidence="3">
    <location>
        <begin position="269"/>
        <end position="279"/>
    </location>
</feature>
<dbReference type="Proteomes" id="UP001412067">
    <property type="component" value="Unassembled WGS sequence"/>
</dbReference>
<gene>
    <name evidence="4" type="ORF">KSP40_PGU009416</name>
</gene>
<reference evidence="4 5" key="1">
    <citation type="journal article" date="2022" name="Nat. Plants">
        <title>Genomes of leafy and leafless Platanthera orchids illuminate the evolution of mycoheterotrophy.</title>
        <authorList>
            <person name="Li M.H."/>
            <person name="Liu K.W."/>
            <person name="Li Z."/>
            <person name="Lu H.C."/>
            <person name="Ye Q.L."/>
            <person name="Zhang D."/>
            <person name="Wang J.Y."/>
            <person name="Li Y.F."/>
            <person name="Zhong Z.M."/>
            <person name="Liu X."/>
            <person name="Yu X."/>
            <person name="Liu D.K."/>
            <person name="Tu X.D."/>
            <person name="Liu B."/>
            <person name="Hao Y."/>
            <person name="Liao X.Y."/>
            <person name="Jiang Y.T."/>
            <person name="Sun W.H."/>
            <person name="Chen J."/>
            <person name="Chen Y.Q."/>
            <person name="Ai Y."/>
            <person name="Zhai J.W."/>
            <person name="Wu S.S."/>
            <person name="Zhou Z."/>
            <person name="Hsiao Y.Y."/>
            <person name="Wu W.L."/>
            <person name="Chen Y.Y."/>
            <person name="Lin Y.F."/>
            <person name="Hsu J.L."/>
            <person name="Li C.Y."/>
            <person name="Wang Z.W."/>
            <person name="Zhao X."/>
            <person name="Zhong W.Y."/>
            <person name="Ma X.K."/>
            <person name="Ma L."/>
            <person name="Huang J."/>
            <person name="Chen G.Z."/>
            <person name="Huang M.Z."/>
            <person name="Huang L."/>
            <person name="Peng D.H."/>
            <person name="Luo Y.B."/>
            <person name="Zou S.Q."/>
            <person name="Chen S.P."/>
            <person name="Lan S."/>
            <person name="Tsai W.C."/>
            <person name="Van de Peer Y."/>
            <person name="Liu Z.J."/>
        </authorList>
    </citation>
    <scope>NUCLEOTIDE SEQUENCE [LARGE SCALE GENOMIC DNA]</scope>
    <source>
        <strain evidence="4">Lor288</strain>
    </source>
</reference>
<comment type="function">
    <text evidence="2">Acts as component of the GARP complex that is involved in retrograde transport from early and late endosomes to the trans-Golgi network (TGN).</text>
</comment>
<dbReference type="PANTHER" id="PTHR15954">
    <property type="entry name" value="VACUOLAR PROTEIN SORTING-ASSOCIATED PROTEIN 51 HOMOLOG"/>
    <property type="match status" value="1"/>
</dbReference>
<evidence type="ECO:0000256" key="3">
    <source>
        <dbReference type="SAM" id="MobiDB-lite"/>
    </source>
</evidence>
<evidence type="ECO:0000313" key="5">
    <source>
        <dbReference type="Proteomes" id="UP001412067"/>
    </source>
</evidence>
<organism evidence="4 5">
    <name type="scientific">Platanthera guangdongensis</name>
    <dbReference type="NCBI Taxonomy" id="2320717"/>
    <lineage>
        <taxon>Eukaryota</taxon>
        <taxon>Viridiplantae</taxon>
        <taxon>Streptophyta</taxon>
        <taxon>Embryophyta</taxon>
        <taxon>Tracheophyta</taxon>
        <taxon>Spermatophyta</taxon>
        <taxon>Magnoliopsida</taxon>
        <taxon>Liliopsida</taxon>
        <taxon>Asparagales</taxon>
        <taxon>Orchidaceae</taxon>
        <taxon>Orchidoideae</taxon>
        <taxon>Orchideae</taxon>
        <taxon>Orchidinae</taxon>
        <taxon>Platanthera</taxon>
    </lineage>
</organism>
<accession>A0ABR2LK11</accession>
<dbReference type="InterPro" id="IPR014812">
    <property type="entry name" value="Vps51"/>
</dbReference>
<keyword evidence="2" id="KW-0445">Lipid transport</keyword>
<name>A0ABR2LK11_9ASPA</name>
<comment type="subunit">
    <text evidence="2">Component of the Golgi-associated retrograde protein (GARP) complex.</text>
</comment>
<evidence type="ECO:0000256" key="2">
    <source>
        <dbReference type="RuleBase" id="RU368010"/>
    </source>
</evidence>
<evidence type="ECO:0000256" key="1">
    <source>
        <dbReference type="ARBA" id="ARBA00006080"/>
    </source>
</evidence>
<dbReference type="EMBL" id="JBBWWR010000018">
    <property type="protein sequence ID" value="KAK8943408.1"/>
    <property type="molecule type" value="Genomic_DNA"/>
</dbReference>
<feature type="region of interest" description="Disordered" evidence="3">
    <location>
        <begin position="260"/>
        <end position="287"/>
    </location>
</feature>
<keyword evidence="5" id="KW-1185">Reference proteome</keyword>
<comment type="similarity">
    <text evidence="1 2">Belongs to the VPS51 family.</text>
</comment>
<dbReference type="PANTHER" id="PTHR15954:SF4">
    <property type="entry name" value="VACUOLAR PROTEIN SORTING-ASSOCIATED PROTEIN 51 HOMOLOG"/>
    <property type="match status" value="1"/>
</dbReference>
<comment type="caution">
    <text evidence="4">The sequence shown here is derived from an EMBL/GenBank/DDBJ whole genome shotgun (WGS) entry which is preliminary data.</text>
</comment>
<proteinExistence type="inferred from homology"/>